<keyword evidence="6" id="KW-0915">Sodium</keyword>
<accession>A0A6A0B990</accession>
<proteinExistence type="predicted"/>
<evidence type="ECO:0000256" key="10">
    <source>
        <dbReference type="SAM" id="Phobius"/>
    </source>
</evidence>
<keyword evidence="2" id="KW-0813">Transport</keyword>
<evidence type="ECO:0000256" key="1">
    <source>
        <dbReference type="ARBA" id="ARBA00004651"/>
    </source>
</evidence>
<evidence type="ECO:0000256" key="8">
    <source>
        <dbReference type="ARBA" id="ARBA00023136"/>
    </source>
</evidence>
<protein>
    <submittedName>
        <fullName evidence="12">Sodium:hydrogen antiporter</fullName>
    </submittedName>
</protein>
<feature type="transmembrane region" description="Helical" evidence="10">
    <location>
        <begin position="241"/>
        <end position="261"/>
    </location>
</feature>
<feature type="transmembrane region" description="Helical" evidence="10">
    <location>
        <begin position="513"/>
        <end position="536"/>
    </location>
</feature>
<dbReference type="GO" id="GO:0005886">
    <property type="term" value="C:plasma membrane"/>
    <property type="evidence" value="ECO:0007669"/>
    <property type="project" value="UniProtKB-SubCell"/>
</dbReference>
<evidence type="ECO:0000313" key="13">
    <source>
        <dbReference type="Proteomes" id="UP000475928"/>
    </source>
</evidence>
<keyword evidence="13" id="KW-1185">Reference proteome</keyword>
<dbReference type="InterPro" id="IPR006153">
    <property type="entry name" value="Cation/H_exchanger_TM"/>
</dbReference>
<comment type="subcellular location">
    <subcellularLocation>
        <location evidence="1">Cell membrane</location>
        <topology evidence="1">Multi-pass membrane protein</topology>
    </subcellularLocation>
</comment>
<evidence type="ECO:0000256" key="6">
    <source>
        <dbReference type="ARBA" id="ARBA00023053"/>
    </source>
</evidence>
<feature type="transmembrane region" description="Helical" evidence="10">
    <location>
        <begin position="5"/>
        <end position="25"/>
    </location>
</feature>
<comment type="caution">
    <text evidence="12">The sequence shown here is derived from an EMBL/GenBank/DDBJ whole genome shotgun (WGS) entry which is preliminary data.</text>
</comment>
<feature type="transmembrane region" description="Helical" evidence="10">
    <location>
        <begin position="312"/>
        <end position="337"/>
    </location>
</feature>
<organism evidence="12 13">
    <name type="scientific">Pseudolactococcus insecticola</name>
    <dbReference type="NCBI Taxonomy" id="2709158"/>
    <lineage>
        <taxon>Bacteria</taxon>
        <taxon>Bacillati</taxon>
        <taxon>Bacillota</taxon>
        <taxon>Bacilli</taxon>
        <taxon>Lactobacillales</taxon>
        <taxon>Streptococcaceae</taxon>
        <taxon>Pseudolactococcus</taxon>
    </lineage>
</organism>
<keyword evidence="4 10" id="KW-0812">Transmembrane</keyword>
<evidence type="ECO:0000313" key="12">
    <source>
        <dbReference type="EMBL" id="GFH41021.1"/>
    </source>
</evidence>
<name>A0A6A0B990_9LACT</name>
<reference evidence="12 13" key="1">
    <citation type="submission" date="2020-02" db="EMBL/GenBank/DDBJ databases">
        <title>Draft genome sequence of Lactococcus sp. Hs20B0-1.</title>
        <authorList>
            <person name="Noda S."/>
            <person name="Yuki M."/>
            <person name="Ohkuma M."/>
        </authorList>
    </citation>
    <scope>NUCLEOTIDE SEQUENCE [LARGE SCALE GENOMIC DNA]</scope>
    <source>
        <strain evidence="12 13">Hs20B0-1</strain>
    </source>
</reference>
<dbReference type="RefSeq" id="WP_172357107.1">
    <property type="nucleotide sequence ID" value="NZ_BLLH01000008.1"/>
</dbReference>
<dbReference type="Pfam" id="PF00999">
    <property type="entry name" value="Na_H_Exchanger"/>
    <property type="match status" value="1"/>
</dbReference>
<dbReference type="Gene3D" id="6.10.140.1330">
    <property type="match status" value="1"/>
</dbReference>
<keyword evidence="5 10" id="KW-1133">Transmembrane helix</keyword>
<evidence type="ECO:0000256" key="2">
    <source>
        <dbReference type="ARBA" id="ARBA00022448"/>
    </source>
</evidence>
<feature type="transmembrane region" description="Helical" evidence="10">
    <location>
        <begin position="85"/>
        <end position="104"/>
    </location>
</feature>
<keyword evidence="3" id="KW-1003">Cell membrane</keyword>
<dbReference type="InterPro" id="IPR018422">
    <property type="entry name" value="Cation/H_exchanger_CPA1"/>
</dbReference>
<dbReference type="GO" id="GO:0015386">
    <property type="term" value="F:potassium:proton antiporter activity"/>
    <property type="evidence" value="ECO:0007669"/>
    <property type="project" value="TreeGrafter"/>
</dbReference>
<dbReference type="Proteomes" id="UP000475928">
    <property type="component" value="Unassembled WGS sequence"/>
</dbReference>
<feature type="transmembrane region" description="Helical" evidence="10">
    <location>
        <begin position="349"/>
        <end position="372"/>
    </location>
</feature>
<dbReference type="PANTHER" id="PTHR10110">
    <property type="entry name" value="SODIUM/HYDROGEN EXCHANGER"/>
    <property type="match status" value="1"/>
</dbReference>
<keyword evidence="7" id="KW-0406">Ion transport</keyword>
<feature type="transmembrane region" description="Helical" evidence="10">
    <location>
        <begin position="273"/>
        <end position="292"/>
    </location>
</feature>
<sequence length="681" mass="75497">MIHTVFYVIIFFASLIISNVINKVFPKIPLPLIQVVFGLVLGAMGAGNVLRLNPELFLAFIIGPLLFREGEEADIRGIIKHGRTVVLLVFPVVFITTIIVGVIGHNFYSAVPIAACFALGASLGPTDAVAVSSLSERFEFPKRITAVLKGEGLLNDASGIIAFQFAILALTTGKFSLKDAAVGLAISAVGGAAIGFVVAFANRLVLSLMEDVAAQDVTGYLMLELIMPLLAFFLAEELHVSGIIAVVVAGVMQASGFKKITLFDAQVENLSKTIWGTVSFVLNSIVFLFLGIELQRIATPIIRNAYYDNFRLFLTVIALVATLFIVRYVVLSLYYAFIAKKRGQKFSRYVDDILLLTFSGVKGTVSIATILLLPQAVAQKYSLLIFLAASVTVVSFLTGILVLPIIAPAKEEKIDNVAKIAILTDVVAALEKESAAVKNRLGYIATIDNYQARIQKLIIGQESATMTSEFNALQLLVLRLENEGLETAFRNNQITLKTYRIYQRYLKELERSIVHRFVSSFAFAFAIFLRAVRLVLSNILHLNLNFNQKNVKKLVGDSKSEIRDLYFSNTAIIMDALENLEGIYNADLINYLQSERLRTSEQVASGGFINRIISKARPNNLDEMMRGYYLERKFIFEYEAEGILTARQAKTMRRTVNALEDYSMNENHSNLLYDFLEYQAK</sequence>
<dbReference type="GO" id="GO:0051453">
    <property type="term" value="P:regulation of intracellular pH"/>
    <property type="evidence" value="ECO:0007669"/>
    <property type="project" value="TreeGrafter"/>
</dbReference>
<evidence type="ECO:0000256" key="9">
    <source>
        <dbReference type="ARBA" id="ARBA00023201"/>
    </source>
</evidence>
<evidence type="ECO:0000256" key="3">
    <source>
        <dbReference type="ARBA" id="ARBA00022475"/>
    </source>
</evidence>
<dbReference type="GO" id="GO:0015385">
    <property type="term" value="F:sodium:proton antiporter activity"/>
    <property type="evidence" value="ECO:0007669"/>
    <property type="project" value="InterPro"/>
</dbReference>
<evidence type="ECO:0000259" key="11">
    <source>
        <dbReference type="Pfam" id="PF00999"/>
    </source>
</evidence>
<dbReference type="GO" id="GO:0098719">
    <property type="term" value="P:sodium ion import across plasma membrane"/>
    <property type="evidence" value="ECO:0007669"/>
    <property type="project" value="TreeGrafter"/>
</dbReference>
<evidence type="ECO:0000256" key="5">
    <source>
        <dbReference type="ARBA" id="ARBA00022989"/>
    </source>
</evidence>
<feature type="transmembrane region" description="Helical" evidence="10">
    <location>
        <begin position="31"/>
        <end position="50"/>
    </location>
</feature>
<dbReference type="PANTHER" id="PTHR10110:SF86">
    <property type="entry name" value="SODIUM_HYDROGEN EXCHANGER 7"/>
    <property type="match status" value="1"/>
</dbReference>
<feature type="domain" description="Cation/H+ exchanger transmembrane" evidence="11">
    <location>
        <begin position="11"/>
        <end position="404"/>
    </location>
</feature>
<gene>
    <name evidence="12" type="primary">ydiF</name>
    <name evidence="12" type="ORF">Hs20B_14190</name>
</gene>
<dbReference type="EMBL" id="BLLH01000008">
    <property type="protein sequence ID" value="GFH41021.1"/>
    <property type="molecule type" value="Genomic_DNA"/>
</dbReference>
<feature type="transmembrane region" description="Helical" evidence="10">
    <location>
        <begin position="384"/>
        <end position="406"/>
    </location>
</feature>
<dbReference type="AlphaFoldDB" id="A0A6A0B990"/>
<evidence type="ECO:0000256" key="7">
    <source>
        <dbReference type="ARBA" id="ARBA00023065"/>
    </source>
</evidence>
<feature type="transmembrane region" description="Helical" evidence="10">
    <location>
        <begin position="182"/>
        <end position="205"/>
    </location>
</feature>
<keyword evidence="8 10" id="KW-0472">Membrane</keyword>
<evidence type="ECO:0000256" key="4">
    <source>
        <dbReference type="ARBA" id="ARBA00022692"/>
    </source>
</evidence>
<keyword evidence="9" id="KW-0739">Sodium transport</keyword>